<accession>A0A510V277</accession>
<reference evidence="1 2" key="1">
    <citation type="submission" date="2019-07" db="EMBL/GenBank/DDBJ databases">
        <title>Whole genome shotgun sequence of Cellulomonas xylanilytica NBRC 101102.</title>
        <authorList>
            <person name="Hosoyama A."/>
            <person name="Uohara A."/>
            <person name="Ohji S."/>
            <person name="Ichikawa N."/>
        </authorList>
    </citation>
    <scope>NUCLEOTIDE SEQUENCE [LARGE SCALE GENOMIC DNA]</scope>
    <source>
        <strain evidence="1 2">NBRC 101102</strain>
    </source>
</reference>
<comment type="caution">
    <text evidence="1">The sequence shown here is derived from an EMBL/GenBank/DDBJ whole genome shotgun (WGS) entry which is preliminary data.</text>
</comment>
<dbReference type="Proteomes" id="UP000321118">
    <property type="component" value="Unassembled WGS sequence"/>
</dbReference>
<gene>
    <name evidence="1" type="ORF">CXY01_15170</name>
</gene>
<sequence>MTVTTDDRPPCSHRWIRNDATTDRCPMCGATRTTGDRLEALLRTVRRDGTDATVSEARRRARRRR</sequence>
<organism evidence="1 2">
    <name type="scientific">Cellulomonas xylanilytica</name>
    <dbReference type="NCBI Taxonomy" id="233583"/>
    <lineage>
        <taxon>Bacteria</taxon>
        <taxon>Bacillati</taxon>
        <taxon>Actinomycetota</taxon>
        <taxon>Actinomycetes</taxon>
        <taxon>Micrococcales</taxon>
        <taxon>Cellulomonadaceae</taxon>
        <taxon>Cellulomonas</taxon>
    </lineage>
</organism>
<proteinExistence type="predicted"/>
<dbReference type="EMBL" id="BJUB01000004">
    <property type="protein sequence ID" value="GEK20997.1"/>
    <property type="molecule type" value="Genomic_DNA"/>
</dbReference>
<evidence type="ECO:0000313" key="2">
    <source>
        <dbReference type="Proteomes" id="UP000321118"/>
    </source>
</evidence>
<evidence type="ECO:0000313" key="1">
    <source>
        <dbReference type="EMBL" id="GEK20997.1"/>
    </source>
</evidence>
<name>A0A510V277_9CELL</name>
<protein>
    <submittedName>
        <fullName evidence="1">Uncharacterized protein</fullName>
    </submittedName>
</protein>
<keyword evidence="2" id="KW-1185">Reference proteome</keyword>
<dbReference type="AlphaFoldDB" id="A0A510V277"/>